<sequence>MKNLCLILLCILIIFFILKIYKPYQISYIVENLPFLNNYFIMKYSNSLSSNDIFTRRKAALHLSFINHHAVCDILIQLLKDNDLKVRSDALSGLRKFKEKEAFDNIIECLKISDMQIRIKAIILLEDLKDKRAVKYLVDLLDDSDTIVRNYALSALMMFEDPEIVDILIREIKKADDKKKIQIIRYFEKVNDERIIIPLKNELNNNNNVIRELATKVLKDKNLN</sequence>
<evidence type="ECO:0000313" key="2">
    <source>
        <dbReference type="Proteomes" id="UP000179266"/>
    </source>
</evidence>
<dbReference type="EMBL" id="MGDD01000121">
    <property type="protein sequence ID" value="OGL46601.1"/>
    <property type="molecule type" value="Genomic_DNA"/>
</dbReference>
<protein>
    <recommendedName>
        <fullName evidence="3">HEAT repeat domain-containing protein</fullName>
    </recommendedName>
</protein>
<organism evidence="1 2">
    <name type="scientific">Candidatus Schekmanbacteria bacterium RBG_13_48_7</name>
    <dbReference type="NCBI Taxonomy" id="1817878"/>
    <lineage>
        <taxon>Bacteria</taxon>
        <taxon>Candidatus Schekmaniibacteriota</taxon>
    </lineage>
</organism>
<dbReference type="PANTHER" id="PTHR12697:SF5">
    <property type="entry name" value="DEOXYHYPUSINE HYDROXYLASE"/>
    <property type="match status" value="1"/>
</dbReference>
<dbReference type="AlphaFoldDB" id="A0A1F7RYR3"/>
<dbReference type="InterPro" id="IPR011989">
    <property type="entry name" value="ARM-like"/>
</dbReference>
<proteinExistence type="predicted"/>
<gene>
    <name evidence="1" type="ORF">A2161_18265</name>
</gene>
<dbReference type="PANTHER" id="PTHR12697">
    <property type="entry name" value="PBS LYASE HEAT-LIKE PROTEIN"/>
    <property type="match status" value="1"/>
</dbReference>
<dbReference type="Proteomes" id="UP000179266">
    <property type="component" value="Unassembled WGS sequence"/>
</dbReference>
<dbReference type="InterPro" id="IPR016024">
    <property type="entry name" value="ARM-type_fold"/>
</dbReference>
<name>A0A1F7RYR3_9BACT</name>
<comment type="caution">
    <text evidence="1">The sequence shown here is derived from an EMBL/GenBank/DDBJ whole genome shotgun (WGS) entry which is preliminary data.</text>
</comment>
<evidence type="ECO:0008006" key="3">
    <source>
        <dbReference type="Google" id="ProtNLM"/>
    </source>
</evidence>
<dbReference type="Pfam" id="PF13646">
    <property type="entry name" value="HEAT_2"/>
    <property type="match status" value="1"/>
</dbReference>
<reference evidence="1 2" key="1">
    <citation type="journal article" date="2016" name="Nat. Commun.">
        <title>Thousands of microbial genomes shed light on interconnected biogeochemical processes in an aquifer system.</title>
        <authorList>
            <person name="Anantharaman K."/>
            <person name="Brown C.T."/>
            <person name="Hug L.A."/>
            <person name="Sharon I."/>
            <person name="Castelle C.J."/>
            <person name="Probst A.J."/>
            <person name="Thomas B.C."/>
            <person name="Singh A."/>
            <person name="Wilkins M.J."/>
            <person name="Karaoz U."/>
            <person name="Brodie E.L."/>
            <person name="Williams K.H."/>
            <person name="Hubbard S.S."/>
            <person name="Banfield J.F."/>
        </authorList>
    </citation>
    <scope>NUCLEOTIDE SEQUENCE [LARGE SCALE GENOMIC DNA]</scope>
</reference>
<dbReference type="GO" id="GO:0016491">
    <property type="term" value="F:oxidoreductase activity"/>
    <property type="evidence" value="ECO:0007669"/>
    <property type="project" value="TreeGrafter"/>
</dbReference>
<dbReference type="Gene3D" id="1.25.10.10">
    <property type="entry name" value="Leucine-rich Repeat Variant"/>
    <property type="match status" value="1"/>
</dbReference>
<evidence type="ECO:0000313" key="1">
    <source>
        <dbReference type="EMBL" id="OGL46601.1"/>
    </source>
</evidence>
<accession>A0A1F7RYR3</accession>
<dbReference type="SUPFAM" id="SSF48371">
    <property type="entry name" value="ARM repeat"/>
    <property type="match status" value="1"/>
</dbReference>